<feature type="region of interest" description="Disordered" evidence="1">
    <location>
        <begin position="1"/>
        <end position="121"/>
    </location>
</feature>
<feature type="compositionally biased region" description="Low complexity" evidence="1">
    <location>
        <begin position="463"/>
        <end position="478"/>
    </location>
</feature>
<feature type="compositionally biased region" description="Basic and acidic residues" evidence="1">
    <location>
        <begin position="50"/>
        <end position="61"/>
    </location>
</feature>
<dbReference type="InterPro" id="IPR011022">
    <property type="entry name" value="Arrestin_C-like"/>
</dbReference>
<evidence type="ECO:0000313" key="4">
    <source>
        <dbReference type="Proteomes" id="UP000824998"/>
    </source>
</evidence>
<feature type="compositionally biased region" description="Basic and acidic residues" evidence="1">
    <location>
        <begin position="535"/>
        <end position="546"/>
    </location>
</feature>
<protein>
    <recommendedName>
        <fullName evidence="2">Arrestin C-terminal-like domain-containing protein</fullName>
    </recommendedName>
</protein>
<feature type="compositionally biased region" description="Polar residues" evidence="1">
    <location>
        <begin position="104"/>
        <end position="121"/>
    </location>
</feature>
<feature type="compositionally biased region" description="Basic and acidic residues" evidence="1">
    <location>
        <begin position="412"/>
        <end position="422"/>
    </location>
</feature>
<feature type="compositionally biased region" description="Low complexity" evidence="1">
    <location>
        <begin position="72"/>
        <end position="91"/>
    </location>
</feature>
<comment type="caution">
    <text evidence="3">The sequence shown here is derived from an EMBL/GenBank/DDBJ whole genome shotgun (WGS) entry which is preliminary data.</text>
</comment>
<feature type="compositionally biased region" description="Basic and acidic residues" evidence="1">
    <location>
        <begin position="438"/>
        <end position="451"/>
    </location>
</feature>
<accession>A0A9P7YMY6</accession>
<dbReference type="SMART" id="SM01017">
    <property type="entry name" value="Arrestin_C"/>
    <property type="match status" value="1"/>
</dbReference>
<dbReference type="OrthoDB" id="7785529at2759"/>
<feature type="compositionally biased region" description="Polar residues" evidence="1">
    <location>
        <begin position="566"/>
        <end position="577"/>
    </location>
</feature>
<dbReference type="Pfam" id="PF02752">
    <property type="entry name" value="Arrestin_C"/>
    <property type="match status" value="1"/>
</dbReference>
<gene>
    <name evidence="3" type="ORF">BJ875DRAFT_456293</name>
</gene>
<reference evidence="3" key="1">
    <citation type="journal article" date="2021" name="IMA Fungus">
        <title>Genomic characterization of three marine fungi, including Emericellopsis atlantica sp. nov. with signatures of a generalist lifestyle and marine biomass degradation.</title>
        <authorList>
            <person name="Hagestad O.C."/>
            <person name="Hou L."/>
            <person name="Andersen J.H."/>
            <person name="Hansen E.H."/>
            <person name="Altermark B."/>
            <person name="Li C."/>
            <person name="Kuhnert E."/>
            <person name="Cox R.J."/>
            <person name="Crous P.W."/>
            <person name="Spatafora J.W."/>
            <person name="Lail K."/>
            <person name="Amirebrahimi M."/>
            <person name="Lipzen A."/>
            <person name="Pangilinan J."/>
            <person name="Andreopoulos W."/>
            <person name="Hayes R.D."/>
            <person name="Ng V."/>
            <person name="Grigoriev I.V."/>
            <person name="Jackson S.A."/>
            <person name="Sutton T.D.S."/>
            <person name="Dobson A.D.W."/>
            <person name="Rama T."/>
        </authorList>
    </citation>
    <scope>NUCLEOTIDE SEQUENCE</scope>
    <source>
        <strain evidence="3">TRa018bII</strain>
    </source>
</reference>
<evidence type="ECO:0000256" key="1">
    <source>
        <dbReference type="SAM" id="MobiDB-lite"/>
    </source>
</evidence>
<proteinExistence type="predicted"/>
<organism evidence="3 4">
    <name type="scientific">Amylocarpus encephaloides</name>
    <dbReference type="NCBI Taxonomy" id="45428"/>
    <lineage>
        <taxon>Eukaryota</taxon>
        <taxon>Fungi</taxon>
        <taxon>Dikarya</taxon>
        <taxon>Ascomycota</taxon>
        <taxon>Pezizomycotina</taxon>
        <taxon>Leotiomycetes</taxon>
        <taxon>Helotiales</taxon>
        <taxon>Helotiales incertae sedis</taxon>
        <taxon>Amylocarpus</taxon>
    </lineage>
</organism>
<feature type="domain" description="Arrestin C-terminal-like" evidence="2">
    <location>
        <begin position="121"/>
        <end position="293"/>
    </location>
</feature>
<dbReference type="AlphaFoldDB" id="A0A9P7YMY6"/>
<evidence type="ECO:0000313" key="3">
    <source>
        <dbReference type="EMBL" id="KAG9236482.1"/>
    </source>
</evidence>
<evidence type="ECO:0000259" key="2">
    <source>
        <dbReference type="SMART" id="SM01017"/>
    </source>
</evidence>
<feature type="compositionally biased region" description="Basic and acidic residues" evidence="1">
    <location>
        <begin position="25"/>
        <end position="35"/>
    </location>
</feature>
<feature type="compositionally biased region" description="Polar residues" evidence="1">
    <location>
        <begin position="349"/>
        <end position="371"/>
    </location>
</feature>
<keyword evidence="4" id="KW-1185">Reference proteome</keyword>
<dbReference type="EMBL" id="MU251406">
    <property type="protein sequence ID" value="KAG9236482.1"/>
    <property type="molecule type" value="Genomic_DNA"/>
</dbReference>
<feature type="compositionally biased region" description="Pro residues" evidence="1">
    <location>
        <begin position="513"/>
        <end position="522"/>
    </location>
</feature>
<feature type="region of interest" description="Disordered" evidence="1">
    <location>
        <begin position="342"/>
        <end position="589"/>
    </location>
</feature>
<name>A0A9P7YMY6_9HELO</name>
<dbReference type="Proteomes" id="UP000824998">
    <property type="component" value="Unassembled WGS sequence"/>
</dbReference>
<sequence>MVAPKPRVISLEPIARRPKRQRTAKGKESSPKEPNDPSSGSEARAASSPKPEEGSRCDSVDHTANPRSPTPSEVHSVHSAATSVDSTVSSSTGLSFRLGPVPSSARSATGSPGNSSKASLSEKTITATIECLRAGCLPGDNIPLKISIKHSKAMKSMHGIIITLYRQGRIDSAPPLSLFKDIKGKQAEILKHEEYYPKSKTGLGGLSLTSAGSSSMFRKDLAQTFAPILVDPISLTAVINASVRVPEDAFPTISGVPGQMITFKYMVEVVVDLGGKLAGQRSHVPRVGAVTPFGATSTNSRGDSNSSMLATWGGSIVDTDHIRREKSVVACLFEIVVGSTDSARRRGRGNSSVTRQSNDWPVDSPNSTPRNEATHEESFAPMGPVAEHVDDQNPCPYSEPPYEEYPAYYHHPQYDYSRDHPYAQEPRVPPPDVQDDTLNEKERLRRAEERLLPSQPPLDPEQASSRPVVAPSAPSAHPLESVNDFYDDEADTPFAGPSAPPFSNHDHHVDLPTAPPPGPSAPPLEDLHSSTMNHSTDKQELERLRLLTEASAPVEFAPDEEVNPGEGSSRSAEQNHAPSAPVLDDEDDYGVRYAHGAISRPVDEHLPRYER</sequence>